<feature type="region of interest" description="Disordered" evidence="1">
    <location>
        <begin position="141"/>
        <end position="185"/>
    </location>
</feature>
<proteinExistence type="predicted"/>
<name>A0A1B6FSM8_9HEMI</name>
<dbReference type="Pfam" id="PF12872">
    <property type="entry name" value="OST-HTH"/>
    <property type="match status" value="1"/>
</dbReference>
<feature type="region of interest" description="Disordered" evidence="1">
    <location>
        <begin position="77"/>
        <end position="129"/>
    </location>
</feature>
<feature type="non-terminal residue" evidence="3">
    <location>
        <position position="185"/>
    </location>
</feature>
<feature type="compositionally biased region" description="Basic and acidic residues" evidence="1">
    <location>
        <begin position="144"/>
        <end position="185"/>
    </location>
</feature>
<organism evidence="3">
    <name type="scientific">Cuerna arida</name>
    <dbReference type="NCBI Taxonomy" id="1464854"/>
    <lineage>
        <taxon>Eukaryota</taxon>
        <taxon>Metazoa</taxon>
        <taxon>Ecdysozoa</taxon>
        <taxon>Arthropoda</taxon>
        <taxon>Hexapoda</taxon>
        <taxon>Insecta</taxon>
        <taxon>Pterygota</taxon>
        <taxon>Neoptera</taxon>
        <taxon>Paraneoptera</taxon>
        <taxon>Hemiptera</taxon>
        <taxon>Auchenorrhyncha</taxon>
        <taxon>Membracoidea</taxon>
        <taxon>Cicadellidae</taxon>
        <taxon>Cicadellinae</taxon>
        <taxon>Proconiini</taxon>
        <taxon>Cuerna</taxon>
    </lineage>
</organism>
<dbReference type="AlphaFoldDB" id="A0A1B6FSM8"/>
<evidence type="ECO:0000256" key="1">
    <source>
        <dbReference type="SAM" id="MobiDB-lite"/>
    </source>
</evidence>
<reference evidence="3" key="1">
    <citation type="submission" date="2015-11" db="EMBL/GenBank/DDBJ databases">
        <title>De novo transcriptome assembly of four potential Pierce s Disease insect vectors from Arizona vineyards.</title>
        <authorList>
            <person name="Tassone E.E."/>
        </authorList>
    </citation>
    <scope>NUCLEOTIDE SEQUENCE</scope>
</reference>
<dbReference type="PROSITE" id="PS51644">
    <property type="entry name" value="HTH_OST"/>
    <property type="match status" value="1"/>
</dbReference>
<dbReference type="InterPro" id="IPR025605">
    <property type="entry name" value="OST-HTH/LOTUS_dom"/>
</dbReference>
<evidence type="ECO:0000313" key="3">
    <source>
        <dbReference type="EMBL" id="JAS53200.1"/>
    </source>
</evidence>
<protein>
    <recommendedName>
        <fullName evidence="2">HTH OST-type domain-containing protein</fullName>
    </recommendedName>
</protein>
<feature type="compositionally biased region" description="Low complexity" evidence="1">
    <location>
        <begin position="77"/>
        <end position="87"/>
    </location>
</feature>
<evidence type="ECO:0000259" key="2">
    <source>
        <dbReference type="PROSITE" id="PS51644"/>
    </source>
</evidence>
<accession>A0A1B6FSM8</accession>
<dbReference type="Gene3D" id="3.30.420.610">
    <property type="entry name" value="LOTUS domain-like"/>
    <property type="match status" value="1"/>
</dbReference>
<dbReference type="InterPro" id="IPR041966">
    <property type="entry name" value="LOTUS-like"/>
</dbReference>
<sequence length="185" mass="21722">MDEDVEGVVCNIRAVIKSHKGPMTVHSLMCDYKTIVGTPIPYQRLNFPTIEQFLKSLPSLRVTGSGRDLMVEAATHSSSSHITSLISKQKSTKKKEYFPPSSRRGRPPLRQSNYLYGRPRGRGLPPLAASRYQNNEYGEQQMYHCRDESYNKRREQTHYRREEHDNYSREEPELYNNRREQTHYR</sequence>
<gene>
    <name evidence="3" type="ORF">g.8004</name>
</gene>
<feature type="domain" description="HTH OST-type" evidence="2">
    <location>
        <begin position="4"/>
        <end position="75"/>
    </location>
</feature>
<dbReference type="EMBL" id="GECZ01016569">
    <property type="protein sequence ID" value="JAS53200.1"/>
    <property type="molecule type" value="Transcribed_RNA"/>
</dbReference>